<dbReference type="EMBL" id="CYZX01000028">
    <property type="protein sequence ID" value="CUP15058.1"/>
    <property type="molecule type" value="Genomic_DNA"/>
</dbReference>
<dbReference type="AlphaFoldDB" id="A0A174KYX3"/>
<feature type="region of interest" description="Disordered" evidence="1">
    <location>
        <begin position="1"/>
        <end position="51"/>
    </location>
</feature>
<organism evidence="2 3">
    <name type="scientific">Clostridium disporicum</name>
    <dbReference type="NCBI Taxonomy" id="84024"/>
    <lineage>
        <taxon>Bacteria</taxon>
        <taxon>Bacillati</taxon>
        <taxon>Bacillota</taxon>
        <taxon>Clostridia</taxon>
        <taxon>Eubacteriales</taxon>
        <taxon>Clostridiaceae</taxon>
        <taxon>Clostridium</taxon>
    </lineage>
</organism>
<dbReference type="Proteomes" id="UP000095594">
    <property type="component" value="Unassembled WGS sequence"/>
</dbReference>
<evidence type="ECO:0000256" key="1">
    <source>
        <dbReference type="SAM" id="MobiDB-lite"/>
    </source>
</evidence>
<evidence type="ECO:0000313" key="3">
    <source>
        <dbReference type="Proteomes" id="UP000095594"/>
    </source>
</evidence>
<reference evidence="2 3" key="1">
    <citation type="submission" date="2015-09" db="EMBL/GenBank/DDBJ databases">
        <authorList>
            <consortium name="Pathogen Informatics"/>
        </authorList>
    </citation>
    <scope>NUCLEOTIDE SEQUENCE [LARGE SCALE GENOMIC DNA]</scope>
    <source>
        <strain evidence="2 3">2789STDY5834856</strain>
    </source>
</reference>
<dbReference type="RefSeq" id="WP_172675779.1">
    <property type="nucleotide sequence ID" value="NZ_CABIXQ010000028.1"/>
</dbReference>
<evidence type="ECO:0000313" key="2">
    <source>
        <dbReference type="EMBL" id="CUP15058.1"/>
    </source>
</evidence>
<accession>A0A174KYX3</accession>
<sequence>MKNNNRRDYTKDNYLRNGTKTQNQYAKSSFNTTIEEPELNESGVEAKKRGF</sequence>
<gene>
    <name evidence="2" type="ORF">ERS852471_03092</name>
</gene>
<proteinExistence type="predicted"/>
<feature type="compositionally biased region" description="Polar residues" evidence="1">
    <location>
        <begin position="16"/>
        <end position="34"/>
    </location>
</feature>
<protein>
    <submittedName>
        <fullName evidence="2">Uncharacterized protein</fullName>
    </submittedName>
</protein>
<name>A0A174KYX3_9CLOT</name>
<feature type="compositionally biased region" description="Basic and acidic residues" evidence="1">
    <location>
        <begin position="1"/>
        <end position="14"/>
    </location>
</feature>